<feature type="compositionally biased region" description="Polar residues" evidence="13">
    <location>
        <begin position="2416"/>
        <end position="2432"/>
    </location>
</feature>
<evidence type="ECO:0000313" key="16">
    <source>
        <dbReference type="EMBL" id="CAB3370487.1"/>
    </source>
</evidence>
<evidence type="ECO:0000256" key="1">
    <source>
        <dbReference type="ARBA" id="ARBA00000885"/>
    </source>
</evidence>
<dbReference type="Gene3D" id="2.130.10.10">
    <property type="entry name" value="YVTN repeat-like/Quinoprotein amine dehydrogenase"/>
    <property type="match status" value="1"/>
</dbReference>
<feature type="compositionally biased region" description="Basic and acidic residues" evidence="13">
    <location>
        <begin position="1327"/>
        <end position="1344"/>
    </location>
</feature>
<dbReference type="EC" id="2.3.2.26" evidence="4"/>
<evidence type="ECO:0000256" key="7">
    <source>
        <dbReference type="ARBA" id="ARBA00022679"/>
    </source>
</evidence>
<feature type="repeat" description="RCC1" evidence="12">
    <location>
        <begin position="4003"/>
        <end position="4054"/>
    </location>
</feature>
<dbReference type="InterPro" id="IPR036322">
    <property type="entry name" value="WD40_repeat_dom_sf"/>
</dbReference>
<organism evidence="16 17">
    <name type="scientific">Cloeon dipterum</name>
    <dbReference type="NCBI Taxonomy" id="197152"/>
    <lineage>
        <taxon>Eukaryota</taxon>
        <taxon>Metazoa</taxon>
        <taxon>Ecdysozoa</taxon>
        <taxon>Arthropoda</taxon>
        <taxon>Hexapoda</taxon>
        <taxon>Insecta</taxon>
        <taxon>Pterygota</taxon>
        <taxon>Palaeoptera</taxon>
        <taxon>Ephemeroptera</taxon>
        <taxon>Pisciforma</taxon>
        <taxon>Baetidae</taxon>
        <taxon>Cloeon</taxon>
    </lineage>
</organism>
<dbReference type="Gene3D" id="3.90.1750.10">
    <property type="entry name" value="Hect, E3 ligase catalytic domains"/>
    <property type="match status" value="1"/>
</dbReference>
<dbReference type="CDD" id="cd14401">
    <property type="entry name" value="UBA_HERC1"/>
    <property type="match status" value="1"/>
</dbReference>
<feature type="repeat" description="RCC1" evidence="12">
    <location>
        <begin position="3951"/>
        <end position="4002"/>
    </location>
</feature>
<comment type="catalytic activity">
    <reaction evidence="1">
        <text>S-ubiquitinyl-[E2 ubiquitin-conjugating enzyme]-L-cysteine + [acceptor protein]-L-lysine = [E2 ubiquitin-conjugating enzyme]-L-cysteine + N(6)-ubiquitinyl-[acceptor protein]-L-lysine.</text>
        <dbReference type="EC" id="2.3.2.26"/>
    </reaction>
</comment>
<gene>
    <name evidence="16" type="ORF">CLODIP_2_CD08206</name>
</gene>
<evidence type="ECO:0000313" key="17">
    <source>
        <dbReference type="Proteomes" id="UP000494165"/>
    </source>
</evidence>
<evidence type="ECO:0000256" key="6">
    <source>
        <dbReference type="ARBA" id="ARBA00022553"/>
    </source>
</evidence>
<evidence type="ECO:0000256" key="5">
    <source>
        <dbReference type="ARBA" id="ARBA00022490"/>
    </source>
</evidence>
<dbReference type="SUPFAM" id="SSF49899">
    <property type="entry name" value="Concanavalin A-like lectins/glucanases"/>
    <property type="match status" value="1"/>
</dbReference>
<dbReference type="InterPro" id="IPR015943">
    <property type="entry name" value="WD40/YVTN_repeat-like_dom_sf"/>
</dbReference>
<evidence type="ECO:0000256" key="3">
    <source>
        <dbReference type="ARBA" id="ARBA00004906"/>
    </source>
</evidence>
<reference evidence="16 17" key="1">
    <citation type="submission" date="2020-04" db="EMBL/GenBank/DDBJ databases">
        <authorList>
            <person name="Alioto T."/>
            <person name="Alioto T."/>
            <person name="Gomez Garrido J."/>
        </authorList>
    </citation>
    <scope>NUCLEOTIDE SEQUENCE [LARGE SCALE GENOMIC DNA]</scope>
</reference>
<feature type="region of interest" description="Disordered" evidence="13">
    <location>
        <begin position="2468"/>
        <end position="2503"/>
    </location>
</feature>
<feature type="repeat" description="RCC1" evidence="12">
    <location>
        <begin position="3899"/>
        <end position="3950"/>
    </location>
</feature>
<dbReference type="CDD" id="cd00078">
    <property type="entry name" value="HECTc"/>
    <property type="match status" value="1"/>
</dbReference>
<dbReference type="Gene3D" id="3.30.2160.10">
    <property type="entry name" value="Hect, E3 ligase catalytic domain"/>
    <property type="match status" value="1"/>
</dbReference>
<keyword evidence="7" id="KW-0808">Transferase</keyword>
<dbReference type="FunFam" id="2.60.120.920:FF:000015">
    <property type="entry name" value="LOW QUALITY PROTEIN: probable E3 ubiquitin-protein ligase HERC1"/>
    <property type="match status" value="1"/>
</dbReference>
<comment type="pathway">
    <text evidence="3">Protein modification; protein ubiquitination.</text>
</comment>
<feature type="repeat" description="RCC1" evidence="12">
    <location>
        <begin position="3846"/>
        <end position="3897"/>
    </location>
</feature>
<dbReference type="PANTHER" id="PTHR22872">
    <property type="entry name" value="BTK-BINDING PROTEIN-RELATED"/>
    <property type="match status" value="1"/>
</dbReference>
<feature type="repeat" description="RCC1" evidence="12">
    <location>
        <begin position="3794"/>
        <end position="3845"/>
    </location>
</feature>
<feature type="repeat" description="RCC1" evidence="12">
    <location>
        <begin position="524"/>
        <end position="573"/>
    </location>
</feature>
<dbReference type="InterPro" id="IPR013320">
    <property type="entry name" value="ConA-like_dom_sf"/>
</dbReference>
<feature type="region of interest" description="Disordered" evidence="13">
    <location>
        <begin position="1075"/>
        <end position="1094"/>
    </location>
</feature>
<feature type="domain" description="B30.2/SPRY" evidence="14">
    <location>
        <begin position="1804"/>
        <end position="1999"/>
    </location>
</feature>
<dbReference type="PROSITE" id="PS50082">
    <property type="entry name" value="WD_REPEATS_2"/>
    <property type="match status" value="2"/>
</dbReference>
<feature type="repeat" description="RCC1" evidence="12">
    <location>
        <begin position="678"/>
        <end position="730"/>
    </location>
</feature>
<dbReference type="GO" id="GO:0009966">
    <property type="term" value="P:regulation of signal transduction"/>
    <property type="evidence" value="ECO:0007669"/>
    <property type="project" value="UniProtKB-ARBA"/>
</dbReference>
<feature type="region of interest" description="Disordered" evidence="13">
    <location>
        <begin position="3058"/>
        <end position="3078"/>
    </location>
</feature>
<dbReference type="PROSITE" id="PS00626">
    <property type="entry name" value="RCC1_2"/>
    <property type="match status" value="3"/>
</dbReference>
<feature type="region of interest" description="Disordered" evidence="13">
    <location>
        <begin position="2638"/>
        <end position="2674"/>
    </location>
</feature>
<keyword evidence="17" id="KW-1185">Reference proteome</keyword>
<accession>A0A8S1CFD9</accession>
<evidence type="ECO:0000259" key="14">
    <source>
        <dbReference type="PROSITE" id="PS50188"/>
    </source>
</evidence>
<dbReference type="SUPFAM" id="SSF50978">
    <property type="entry name" value="WD40 repeat-like"/>
    <property type="match status" value="2"/>
</dbReference>
<feature type="repeat" description="RCC1" evidence="12">
    <location>
        <begin position="627"/>
        <end position="677"/>
    </location>
</feature>
<feature type="region of interest" description="Disordered" evidence="13">
    <location>
        <begin position="2402"/>
        <end position="2432"/>
    </location>
</feature>
<dbReference type="Proteomes" id="UP000494165">
    <property type="component" value="Unassembled WGS sequence"/>
</dbReference>
<dbReference type="InterPro" id="IPR043136">
    <property type="entry name" value="B30.2/SPRY_sf"/>
</dbReference>
<feature type="region of interest" description="Disordered" evidence="13">
    <location>
        <begin position="1290"/>
        <end position="1344"/>
    </location>
</feature>
<keyword evidence="6" id="KW-0597">Phosphoprotein</keyword>
<dbReference type="SMART" id="SM00449">
    <property type="entry name" value="SPRY"/>
    <property type="match status" value="1"/>
</dbReference>
<dbReference type="InterPro" id="IPR051625">
    <property type="entry name" value="Signaling_Regulatory_Domain"/>
</dbReference>
<dbReference type="PRINTS" id="PR00633">
    <property type="entry name" value="RCCNDNSATION"/>
</dbReference>
<feature type="repeat" description="RCC1" evidence="12">
    <location>
        <begin position="471"/>
        <end position="523"/>
    </location>
</feature>
<feature type="region of interest" description="Disordered" evidence="13">
    <location>
        <begin position="4044"/>
        <end position="4063"/>
    </location>
</feature>
<comment type="caution">
    <text evidence="16">The sequence shown here is derived from an EMBL/GenBank/DDBJ whole genome shotgun (WGS) entry which is preliminary data.</text>
</comment>
<dbReference type="FunFam" id="3.30.2410.10:FF:000006">
    <property type="entry name" value="probable E3 ubiquitin-protein ligase HERC1 isoform X2"/>
    <property type="match status" value="1"/>
</dbReference>
<dbReference type="InterPro" id="IPR001680">
    <property type="entry name" value="WD40_rpt"/>
</dbReference>
<evidence type="ECO:0000256" key="10">
    <source>
        <dbReference type="PROSITE-ProRule" id="PRU00104"/>
    </source>
</evidence>
<dbReference type="CDD" id="cd12881">
    <property type="entry name" value="SPRY_HERC1"/>
    <property type="match status" value="1"/>
</dbReference>
<evidence type="ECO:0000259" key="15">
    <source>
        <dbReference type="PROSITE" id="PS50237"/>
    </source>
</evidence>
<dbReference type="Pfam" id="PF00400">
    <property type="entry name" value="WD40"/>
    <property type="match status" value="3"/>
</dbReference>
<feature type="active site" description="Glycyl thioester intermediate" evidence="10">
    <location>
        <position position="4501"/>
    </location>
</feature>
<dbReference type="Gene3D" id="2.60.120.920">
    <property type="match status" value="1"/>
</dbReference>
<feature type="domain" description="HECT" evidence="15">
    <location>
        <begin position="4191"/>
        <end position="4538"/>
    </location>
</feature>
<proteinExistence type="predicted"/>
<dbReference type="PROSITE" id="PS50237">
    <property type="entry name" value="HECT"/>
    <property type="match status" value="1"/>
</dbReference>
<dbReference type="InterPro" id="IPR009091">
    <property type="entry name" value="RCC1/BLIP-II"/>
</dbReference>
<name>A0A8S1CFD9_9INSE</name>
<dbReference type="GO" id="GO:0061630">
    <property type="term" value="F:ubiquitin protein ligase activity"/>
    <property type="evidence" value="ECO:0007669"/>
    <property type="project" value="UniProtKB-EC"/>
</dbReference>
<feature type="repeat" description="WD" evidence="11">
    <location>
        <begin position="3339"/>
        <end position="3371"/>
    </location>
</feature>
<dbReference type="SUPFAM" id="SSF50985">
    <property type="entry name" value="RCC1/BLIP-II"/>
    <property type="match status" value="2"/>
</dbReference>
<evidence type="ECO:0000256" key="2">
    <source>
        <dbReference type="ARBA" id="ARBA00004496"/>
    </source>
</evidence>
<feature type="repeat" description="WD" evidence="11">
    <location>
        <begin position="3148"/>
        <end position="3180"/>
    </location>
</feature>
<feature type="repeat" description="RCC1" evidence="12">
    <location>
        <begin position="575"/>
        <end position="626"/>
    </location>
</feature>
<dbReference type="InterPro" id="IPR000569">
    <property type="entry name" value="HECT_dom"/>
</dbReference>
<dbReference type="InterPro" id="IPR035983">
    <property type="entry name" value="Hect_E3_ubiquitin_ligase"/>
</dbReference>
<feature type="compositionally biased region" description="Basic and acidic residues" evidence="13">
    <location>
        <begin position="2646"/>
        <end position="2664"/>
    </location>
</feature>
<sequence length="4550" mass="497360">MNDFMSDLTTPNIKLKWADHLNSSWASENCDTIATREGIHLLYERLVANKEIVVSAPANSTNPGPAFPEFDTQENLTSDDLESHILSLLAAQRDLAQSICSESPFASILRQRLTMLRRMFHAIVSKYHEAPRTQVIHCSQDNEQASGSVEVSQEKTNSGSSALVELGVTTGLSLLFSLLQLNWRSSSAEGAPEMCSEVLRTACTVVRALQPLSLANESQIPPLGLKALRDISSFLRKTSLPSSGADFTGRHLSAELLLGLALQRGSLCYLLEWVQMAIQASVIGQKEALIPSLSFLDWLSQMQGGSHSSHESFQGDPRGFIPLYQAALCLMGKLVALASEHMHFGLCSSESKSETSKIPLEQNAVKSCDVYVWGSNSSHQLAETSPEKIFIPQLATTFSNVQQVEAGQYCTFVVHNNGAVSACGKGTYGRLGLGDSSNHTQLKILALDSKVKCLSSSKGSDGHSIALTEDGMVYSWGDGDYGKLGHGNCATQKFPRLVTGALSGKVVVAVHAGYRHSAAVTEDGELYTWGEGDYGRLGHGDSVGRNMPTLVRDIAGVGGVACGSAHTLAVSMDGKTVWSFGGGDNGKLGHGDTSQVYRPKVIEALQGLYIRKVAAGSTFSLALTSNGQVWVWGSGPCLASGKVDAIYLLPRLIDDLVQMRVVDVAAGDTHCLALTHDNEVYAWGNNVTGQCGLGHSTSPITRPRKVIGIESVPIHQISAGTSHSVAWTALPSGRQVVTWHRPFCVDLQEKTFEYLRIFLEQYCDGFESAKPPQPFNSVEEHHRFVHHCLKLLCTHLSLSLAGGLGSSVLGMQSQPLRQLLFRLVDMAAPNAVQQAVQETLSIGAPMLLPPLKERVDLLLSLLPQSHKLSKGQKLLLNIVLASLEDHLHVSALLGCNVDKFQDGNPTDVYLTKQLIKTLLKTLSFQTDGCLDEVESGTEFDYGKEELSKSHVNELLSALQTHLLARCNFEDVQKEGSSNITQEKSIAYEILTEHLEDMFQNSASVFERSTTILTANPMVINKLHNVIFHSTAGASLSKTLHSLLLLPVKDIQPLLFHLLAMLGPMDRLNRILPAASQPEQEVADTSSDANTPTPSELVEMTETSWLWLLDSERACSLLVGRCLGGMLAGEPQQLVETHCSNWLHHPLFSYGLDANISANSDIVVNGLKNWLLDETQEEPAALLSLLQPPELVSWLKSLQSASSGGVCPLLVNLMDAAERYDWDTWEEKGNLKLRILALLVLVAVLKHTGLLTQITNGNLSYEDNRVLEIFKLTFGLRRRLINLKAMKDQVMQQADTEDPVPSTSYDENEQRRLRNDEDEPEEGDTSDDGTRHFYPDDQNRADEQETGKCVIKMDISYEDMIEVVIRRSIFLIACVQGPETAWELRACKSTWKSDILCGFSYTDMEVQLPQAIIRFVCNEPASETIKGHPVSTLYDQYGMMYHRGWCTEPVSIAEAMFKQQQRAESRLEALHQILELLAPHDSSAPEHSLERLVSNFSPDTDGRKGTYLIGCVHQQLLSGYFGLGSKNQVAHYLDGVRSARKHEQNLIKRAIHWIHTLLVHSLSNGLFEIEVPEGLWQQMQLLTVFVLSGKFEPQDITLAVTNRLLPLLADMCACSLHLLSATPTLSAPLQGTPTLALASLRLLQVLSISTGLYSNKLQSSVVESVVQLLHSLLEKLLNLASSTKFQIEEKIVGISSSQRAAERALGDFLVFVRRIAGCQAISSLIASRQWTDTLLAICSQCSETGLPRISCLRPRLLALKLLGSVLPCMNIKDYDPREQVIKELMRQLAASMWSLPTKVSEMEAKQKNESLQKKLIKLSSPTSDELWPPGDRSDENIPVHEVSFDVDKCHCCTVESGRMLVHGSGGRGYGLATTAITSGCYQWKFLIVKENRGNEGTCVGVSRYPIKDYNHRTTTDMWLYRAYSGNLYHNGELPLSLQSFTQGDYITAVLDMDARTLSFGKNGEEPRLAFEDLDCSELYPCIMFYSNSPGEKVKLTDMQVRGCPRDLLPGEPHCSPWPSALAEAQVCLIRTLHSSATWNETINYALIERLSAAKELLPAVVEQKRHDLRYSLSDSEVHARLAEVDDQTECDLENRMILEQLCKEVWPALAVIGGVDSGLRVGGLCVHSPTGRKATILGTLKQGLSTVKLQWVDKESDISDGSFNHLAPCNAVPFDTAQFVGLTADIIKQVTKLSGITDELSFPNIKQEIDTFQEDSSSNDLLSGDSCAEEVCSRASVDALTNQLVSSIMKEVTKGAAAIKKEKEQRETDADEKTKAANRAAVRLQLEQEKLALQIAYIQFASLKALRAILCSSNYSELLLFQTSDDKKDEAKEGLPDSSSLKEAIQDVLRWLVRASVKACGLKHLASVGDLERAQSVLHFSMVKACAEEELQIKETEGHIRSILNQRDNGSAKDECTTGNQETSGESSPSMLSARTHMVKRLYRKLINYPPSIPPSSLSVSSFLMNSFSETSTPHSPGQATSSSASSTPQSAPPPITKYRIRSPSPPSLPVAAPLLEMGFSLKHVQKAIHATGSAGDMSARTINQLVMWMIEHPCIDSSESPPSEGASSSTIRGFYSSEGAAAAPASEPRLFDVEIADPSSGIFTPWLSRNTTSHTREQDSAFYLRGLGPRRRASSDIRNYMSERSSSQEHERGSSGASSRERPFGRGLQSGESRPKRRVIGVPHFLSDMDSALTRLDRWDSAAYESAFESGYYMDVDRNSTCDVCRASCERLERRFVDNAPESVAPLPVSVIYVCPDCKENLPHSTEAAGCDYLHRRASSPMPLSSKLGSARSSHPSALVAPDLVGPVPFETKGGALDDNAIKESKPVDVAPFLIPHLNYDEIILHEPDPLGTNQVPIVTSEVKEGAGNILASSDDRPSLGEQASWLANSKERQIALQRTTNAAQILVARSVVMSTLSLLSSSGNACSLPAGLQSMGLNDIRQLVHLMSLTASGRIELPSDYSVTLESITPPKNNASGSATSKTNHYLQHLSNAISCLAVSNSEAANMVVNICTKDLLDIAVGRRSSSNPLSYEISSQTSNVSVTQALVNLLTTKKKSSLSSTNKGDETPKALSSPSDPQVQNILQLANALSACVLSAHLEPGNKQWASEQLVKCIANSAEEFPIHQIETKSMSDLLGVLPNCPVSELEGHGNRVNLVVWNEDRKLIASSGFDGTVRIWSPGSCNPGQIQMEATYMFCKSEGVYGDELQGEVIQPLMWSSSGQYIAAAMGNTLNIWHIPGIQSVSQQNSIITAFSWPQTLTVGENHELLLVGHTDGTVSCVRVTSSGHISSEDLPHCAQPNSRTTQISWFSEEKDFAIAFTDGTIKFGRLSLDSCIHSVSAHRGTVTSIRWDQRGKLLASSGADGRCCIWSHQQRTWNCVHELTLAQEPASVVWSPLIDQSKLVLCVGGVNGTVSVWLVPDNLEQENCNSVPKLVFELLDNSNYAVTALSISKDGSMLATGCLRGLSGVINIWSLHDGSLLHTNTGPGGVQGLCWIESVALAVCFARSKDIRVLHTSPDWLESVRLLSRGRTALALHGLGGLHKAAAFKTLLTHLHLLLANQYKHEHRLVSTGEQLTYSSHLRSLVSLAMILDLDAILCYTNVPVNHEEFGQVVPEWQWLQTFSVVVKTAEALIKRSSLPQKFISIVKLPQGEGVKPDPFNQSFWSLQADQEIMSWVTQQPGDWQIGGNCQAFLWGSGKHGQLAEAGRVCLFPVLTMSFSCAQQIVCGQNCTFVIQANGSVLACGEGSYGRLGQGNADDLHTLSVISTLQGFVITALATSGGSDGHSLALAESGEVFSWGDGDYGKLGHGNSDRQRRPRQIEALVREEVVQLACGFKHSAVVTADGKLFTFGSGDYGRLGLGSTANKKLPERVTSLIGFKVGYVACGLNHTACISTDGLTVWTFGDGEFGKLGLGCPGSKMTPQRVEALGGVCIKKVCCGAQFTVFLASDGRVFTCGLDRLIGQPENRMRGHNRPQQVLALSGIFVEDIAAGAEHTLVLTATGDVWGWGVNSEGQIGLGHTLLVKEPQLISQLSGKNIKQVSAGRNHSAAWTTPKPPRRQPGTSPLQYLAMPSSVPAQYHRLQSIPIPAIQARLQLLWGFSCLLYSCWELLPLIPQRENANCNMLQGIVCGPLRNLLAPGVYTLPLVRCIGRTMIQGRNFGPQVTVRRLATRGKKAKPIFLQVAQQVVTMKSADLRLPSRAWKVKLVGEGADDAGGVFDDTITEMCQELTTNAVPLLLATPNSVNDTGYNRDKFILNPQLTSPLHLSWFKFLGILFGVAIRTKKPLAVPLAPIVWKLLVGDFVTIDDLEEVDALYAQSLRGIRDIHLSGVTEANFSEVIPLECFEGSSWSGKLVPIVSGGRSIPLTFASRAEYVERAIEFRLKEMDLQAAAIREGMAGIIPVPLLTLVTAQHLEQLVCGLPHISIPLLKKVVRYREVDESSELVQWLWNILENFSNAERVLFMRFVSGRSRLPANLADLSQRFQVTKVDHATDGLPTAQTCFFQLRLPSYSSQEIMAERLRYAINHCRSIDMDNYMLARNADHGHSDEEY</sequence>
<dbReference type="SUPFAM" id="SSF56204">
    <property type="entry name" value="Hect, E3 ligase catalytic domain"/>
    <property type="match status" value="1"/>
</dbReference>
<evidence type="ECO:0000256" key="8">
    <source>
        <dbReference type="ARBA" id="ARBA00022737"/>
    </source>
</evidence>
<keyword evidence="5" id="KW-0963">Cytoplasm</keyword>
<keyword evidence="8" id="KW-0677">Repeat</keyword>
<dbReference type="InterPro" id="IPR058923">
    <property type="entry name" value="RCC1-like_dom"/>
</dbReference>
<feature type="compositionally biased region" description="Polar residues" evidence="13">
    <location>
        <begin position="1076"/>
        <end position="1093"/>
    </location>
</feature>
<evidence type="ECO:0000256" key="9">
    <source>
        <dbReference type="ARBA" id="ARBA00022786"/>
    </source>
</evidence>
<feature type="compositionally biased region" description="Acidic residues" evidence="13">
    <location>
        <begin position="1315"/>
        <end position="1326"/>
    </location>
</feature>
<dbReference type="Pfam" id="PF25390">
    <property type="entry name" value="WD40_RLD"/>
    <property type="match status" value="1"/>
</dbReference>
<comment type="subcellular location">
    <subcellularLocation>
        <location evidence="2">Cytoplasm</location>
    </subcellularLocation>
</comment>
<dbReference type="InterPro" id="IPR003877">
    <property type="entry name" value="SPRY_dom"/>
</dbReference>
<dbReference type="InterPro" id="IPR000408">
    <property type="entry name" value="Reg_chr_condens"/>
</dbReference>
<dbReference type="OrthoDB" id="239701at2759"/>
<dbReference type="SMART" id="SM00320">
    <property type="entry name" value="WD40"/>
    <property type="match status" value="5"/>
</dbReference>
<feature type="repeat" description="RCC1" evidence="12">
    <location>
        <begin position="368"/>
        <end position="417"/>
    </location>
</feature>
<dbReference type="Pfam" id="PF00622">
    <property type="entry name" value="SPRY"/>
    <property type="match status" value="1"/>
</dbReference>
<keyword evidence="9 10" id="KW-0833">Ubl conjugation pathway</keyword>
<protein>
    <recommendedName>
        <fullName evidence="4">HECT-type E3 ubiquitin transferase</fullName>
        <ecNumber evidence="4">2.3.2.26</ecNumber>
    </recommendedName>
</protein>
<keyword evidence="11" id="KW-0853">WD repeat</keyword>
<feature type="compositionally biased region" description="Low complexity" evidence="13">
    <location>
        <begin position="2475"/>
        <end position="2489"/>
    </location>
</feature>
<dbReference type="Gene3D" id="3.30.2410.10">
    <property type="entry name" value="Hect, E3 ligase catalytic domain"/>
    <property type="match status" value="1"/>
</dbReference>
<dbReference type="PROSITE" id="PS50188">
    <property type="entry name" value="B302_SPRY"/>
    <property type="match status" value="1"/>
</dbReference>
<evidence type="ECO:0000256" key="11">
    <source>
        <dbReference type="PROSITE-ProRule" id="PRU00221"/>
    </source>
</evidence>
<dbReference type="GO" id="GO:0005737">
    <property type="term" value="C:cytoplasm"/>
    <property type="evidence" value="ECO:0007669"/>
    <property type="project" value="UniProtKB-SubCell"/>
</dbReference>
<dbReference type="Pfam" id="PF00415">
    <property type="entry name" value="RCC1"/>
    <property type="match status" value="6"/>
</dbReference>
<dbReference type="InterPro" id="IPR035768">
    <property type="entry name" value="SPRY_HERC1"/>
</dbReference>
<dbReference type="Gene3D" id="2.130.10.30">
    <property type="entry name" value="Regulator of chromosome condensation 1/beta-lactamase-inhibitor protein II"/>
    <property type="match status" value="4"/>
</dbReference>
<dbReference type="PROSITE" id="PS50012">
    <property type="entry name" value="RCC1_3"/>
    <property type="match status" value="11"/>
</dbReference>
<dbReference type="Pfam" id="PF00632">
    <property type="entry name" value="HECT"/>
    <property type="match status" value="1"/>
</dbReference>
<evidence type="ECO:0000256" key="13">
    <source>
        <dbReference type="SAM" id="MobiDB-lite"/>
    </source>
</evidence>
<dbReference type="EMBL" id="CADEPI010000053">
    <property type="protein sequence ID" value="CAB3370487.1"/>
    <property type="molecule type" value="Genomic_DNA"/>
</dbReference>
<dbReference type="PANTHER" id="PTHR22872:SF6">
    <property type="entry name" value="E3 UBIQUITIN-PROTEIN LIGASE HERC1-RELATED"/>
    <property type="match status" value="1"/>
</dbReference>
<dbReference type="PROSITE" id="PS50294">
    <property type="entry name" value="WD_REPEATS_REGION"/>
    <property type="match status" value="2"/>
</dbReference>
<dbReference type="SMART" id="SM00119">
    <property type="entry name" value="HECTc"/>
    <property type="match status" value="1"/>
</dbReference>
<evidence type="ECO:0000256" key="12">
    <source>
        <dbReference type="PROSITE-ProRule" id="PRU00235"/>
    </source>
</evidence>
<dbReference type="InterPro" id="IPR001870">
    <property type="entry name" value="B30.2/SPRY"/>
</dbReference>
<evidence type="ECO:0000256" key="4">
    <source>
        <dbReference type="ARBA" id="ARBA00012485"/>
    </source>
</evidence>